<feature type="compositionally biased region" description="Basic residues" evidence="1">
    <location>
        <begin position="51"/>
        <end position="65"/>
    </location>
</feature>
<organism evidence="2">
    <name type="scientific">Cacopsylla melanoneura</name>
    <dbReference type="NCBI Taxonomy" id="428564"/>
    <lineage>
        <taxon>Eukaryota</taxon>
        <taxon>Metazoa</taxon>
        <taxon>Ecdysozoa</taxon>
        <taxon>Arthropoda</taxon>
        <taxon>Hexapoda</taxon>
        <taxon>Insecta</taxon>
        <taxon>Pterygota</taxon>
        <taxon>Neoptera</taxon>
        <taxon>Paraneoptera</taxon>
        <taxon>Hemiptera</taxon>
        <taxon>Sternorrhyncha</taxon>
        <taxon>Psylloidea</taxon>
        <taxon>Psyllidae</taxon>
        <taxon>Psyllinae</taxon>
        <taxon>Cacopsylla</taxon>
    </lineage>
</organism>
<dbReference type="EMBL" id="HBUF01581730">
    <property type="protein sequence ID" value="CAG6770421.1"/>
    <property type="molecule type" value="Transcribed_RNA"/>
</dbReference>
<sequence length="137" mass="15762">MHEQIFSFRAQIAERNPPDHTNPYFKSVSRPRKSRQHLSAPHIHIATNPANRRKRHRPSPVHPPRKAYLPRLYKKNIQKKQHCKYEILVGKQKNNQCRPPPIHRTGSDMCVYVCGWVYGCGCVCVCVCGCVCGCVIC</sequence>
<dbReference type="EMBL" id="HBUF01581729">
    <property type="protein sequence ID" value="CAG6770418.1"/>
    <property type="molecule type" value="Transcribed_RNA"/>
</dbReference>
<reference evidence="2" key="1">
    <citation type="submission" date="2021-05" db="EMBL/GenBank/DDBJ databases">
        <authorList>
            <person name="Alioto T."/>
            <person name="Alioto T."/>
            <person name="Gomez Garrido J."/>
        </authorList>
    </citation>
    <scope>NUCLEOTIDE SEQUENCE</scope>
</reference>
<dbReference type="EMBL" id="HBUF01581727">
    <property type="protein sequence ID" value="CAG6770413.1"/>
    <property type="molecule type" value="Transcribed_RNA"/>
</dbReference>
<feature type="region of interest" description="Disordered" evidence="1">
    <location>
        <begin position="46"/>
        <end position="65"/>
    </location>
</feature>
<feature type="region of interest" description="Disordered" evidence="1">
    <location>
        <begin position="1"/>
        <end position="24"/>
    </location>
</feature>
<proteinExistence type="predicted"/>
<evidence type="ECO:0000313" key="2">
    <source>
        <dbReference type="EMBL" id="CAG6770421.1"/>
    </source>
</evidence>
<accession>A0A8D9AVE2</accession>
<protein>
    <submittedName>
        <fullName evidence="2">Uncharacterized protein</fullName>
    </submittedName>
</protein>
<name>A0A8D9AVE2_9HEMI</name>
<dbReference type="AlphaFoldDB" id="A0A8D9AVE2"/>
<evidence type="ECO:0000256" key="1">
    <source>
        <dbReference type="SAM" id="MobiDB-lite"/>
    </source>
</evidence>